<dbReference type="InterPro" id="IPR018193">
    <property type="entry name" value="Glyc_kinase_flavodox-like_fold"/>
</dbReference>
<evidence type="ECO:0000256" key="1">
    <source>
        <dbReference type="ARBA" id="ARBA00006284"/>
    </source>
</evidence>
<name>A0ABS1CP09_9GAMM</name>
<proteinExistence type="inferred from homology"/>
<organism evidence="6 7">
    <name type="scientific">Thiohalocapsa halophila</name>
    <dbReference type="NCBI Taxonomy" id="69359"/>
    <lineage>
        <taxon>Bacteria</taxon>
        <taxon>Pseudomonadati</taxon>
        <taxon>Pseudomonadota</taxon>
        <taxon>Gammaproteobacteria</taxon>
        <taxon>Chromatiales</taxon>
        <taxon>Chromatiaceae</taxon>
        <taxon>Thiohalocapsa</taxon>
    </lineage>
</organism>
<dbReference type="Proteomes" id="UP000748752">
    <property type="component" value="Unassembled WGS sequence"/>
</dbReference>
<dbReference type="PIRSF" id="PIRSF006078">
    <property type="entry name" value="GlxK"/>
    <property type="match status" value="1"/>
</dbReference>
<feature type="signal peptide" evidence="5">
    <location>
        <begin position="1"/>
        <end position="19"/>
    </location>
</feature>
<evidence type="ECO:0000256" key="2">
    <source>
        <dbReference type="ARBA" id="ARBA00022679"/>
    </source>
</evidence>
<dbReference type="InterPro" id="IPR036129">
    <property type="entry name" value="Glycerate_kinase_sf"/>
</dbReference>
<keyword evidence="3 4" id="KW-0418">Kinase</keyword>
<evidence type="ECO:0000256" key="3">
    <source>
        <dbReference type="ARBA" id="ARBA00022777"/>
    </source>
</evidence>
<dbReference type="SUPFAM" id="SSF110738">
    <property type="entry name" value="Glycerate kinase I"/>
    <property type="match status" value="1"/>
</dbReference>
<gene>
    <name evidence="6" type="ORF">CKO31_23625</name>
</gene>
<dbReference type="NCBIfam" id="TIGR00045">
    <property type="entry name" value="glycerate kinase"/>
    <property type="match status" value="1"/>
</dbReference>
<reference evidence="6 7" key="1">
    <citation type="journal article" date="2020" name="Microorganisms">
        <title>Osmotic Adaptation and Compatible Solute Biosynthesis of Phototrophic Bacteria as Revealed from Genome Analyses.</title>
        <authorList>
            <person name="Imhoff J.F."/>
            <person name="Rahn T."/>
            <person name="Kunzel S."/>
            <person name="Keller A."/>
            <person name="Neulinger S.C."/>
        </authorList>
    </citation>
    <scope>NUCLEOTIDE SEQUENCE [LARGE SCALE GENOMIC DNA]</scope>
    <source>
        <strain evidence="6 7">DSM 6210</strain>
    </source>
</reference>
<dbReference type="PANTHER" id="PTHR21599">
    <property type="entry name" value="GLYCERATE KINASE"/>
    <property type="match status" value="1"/>
</dbReference>
<accession>A0ABS1CP09</accession>
<comment type="similarity">
    <text evidence="1 4">Belongs to the glycerate kinase type-1 family.</text>
</comment>
<dbReference type="InterPro" id="IPR018197">
    <property type="entry name" value="Glycerate_kinase_RE-like"/>
</dbReference>
<dbReference type="Pfam" id="PF02595">
    <property type="entry name" value="Gly_kinase"/>
    <property type="match status" value="1"/>
</dbReference>
<evidence type="ECO:0000256" key="4">
    <source>
        <dbReference type="PIRNR" id="PIRNR006078"/>
    </source>
</evidence>
<keyword evidence="7" id="KW-1185">Reference proteome</keyword>
<dbReference type="InterPro" id="IPR004381">
    <property type="entry name" value="Glycerate_kinase"/>
</dbReference>
<evidence type="ECO:0000313" key="6">
    <source>
        <dbReference type="EMBL" id="MBK1633678.1"/>
    </source>
</evidence>
<evidence type="ECO:0000313" key="7">
    <source>
        <dbReference type="Proteomes" id="UP000748752"/>
    </source>
</evidence>
<comment type="caution">
    <text evidence="6">The sequence shown here is derived from an EMBL/GenBank/DDBJ whole genome shotgun (WGS) entry which is preliminary data.</text>
</comment>
<feature type="chain" id="PRO_5046266175" evidence="5">
    <location>
        <begin position="20"/>
        <end position="378"/>
    </location>
</feature>
<dbReference type="RefSeq" id="WP_200242743.1">
    <property type="nucleotide sequence ID" value="NZ_NRRV01000105.1"/>
</dbReference>
<dbReference type="EMBL" id="NRRV01000105">
    <property type="protein sequence ID" value="MBK1633678.1"/>
    <property type="molecule type" value="Genomic_DNA"/>
</dbReference>
<evidence type="ECO:0000256" key="5">
    <source>
        <dbReference type="SAM" id="SignalP"/>
    </source>
</evidence>
<dbReference type="Gene3D" id="3.90.1510.10">
    <property type="entry name" value="Glycerate kinase, domain 2"/>
    <property type="match status" value="1"/>
</dbReference>
<protein>
    <submittedName>
        <fullName evidence="6">Glycerate kinase</fullName>
    </submittedName>
</protein>
<sequence length="378" mass="37943">MPKIILAPNALKGSCTAAAAAAAMAHGVARALPDAECVRLPVADGGDGLAEVLTAALDGERRMVPVTGPRFAPVDAALVWSPSRRTAVVEMALASGLALLAEDERDATATTTLGTGELMRAALDLGAEHIIVGLGGSATNDGGIGMAQALGWRFLDASGQAVEPVGARLPDLARIDRTAKDPRLGKVRVEAVCDVDNPLIGPRGAAAVYGPQKGAGPAQVAALDAGLAQLADRIERDLGLDVADLPGAGAAGGLGAGLVAFADATLRPGAELVLDLLELDHHLAGADLVLTAEGRIDAQTAYGKAPAAVAARAKARGIPCLAIAGGIGEDIGPLHAIGIDAVIGLCRAPMTLDEAQRSAEALLTDAAEQAVRAFFAGR</sequence>
<dbReference type="GO" id="GO:0016301">
    <property type="term" value="F:kinase activity"/>
    <property type="evidence" value="ECO:0007669"/>
    <property type="project" value="UniProtKB-KW"/>
</dbReference>
<keyword evidence="5" id="KW-0732">Signal</keyword>
<keyword evidence="2 4" id="KW-0808">Transferase</keyword>
<dbReference type="Gene3D" id="3.40.50.10350">
    <property type="entry name" value="Glycerate kinase, domain 1"/>
    <property type="match status" value="1"/>
</dbReference>
<dbReference type="PANTHER" id="PTHR21599:SF0">
    <property type="entry name" value="GLYCERATE KINASE"/>
    <property type="match status" value="1"/>
</dbReference>